<dbReference type="SUPFAM" id="SSF52047">
    <property type="entry name" value="RNI-like"/>
    <property type="match status" value="1"/>
</dbReference>
<dbReference type="AlphaFoldDB" id="A0A371DP10"/>
<gene>
    <name evidence="2" type="ORF">OH76DRAFT_1431059</name>
</gene>
<protein>
    <submittedName>
        <fullName evidence="2">Uncharacterized protein</fullName>
    </submittedName>
</protein>
<keyword evidence="3" id="KW-1185">Reference proteome</keyword>
<reference evidence="2 3" key="1">
    <citation type="journal article" date="2018" name="Biotechnol. Biofuels">
        <title>Integrative visual omics of the white-rot fungus Polyporus brumalis exposes the biotechnological potential of its oxidative enzymes for delignifying raw plant biomass.</title>
        <authorList>
            <person name="Miyauchi S."/>
            <person name="Rancon A."/>
            <person name="Drula E."/>
            <person name="Hage H."/>
            <person name="Chaduli D."/>
            <person name="Favel A."/>
            <person name="Grisel S."/>
            <person name="Henrissat B."/>
            <person name="Herpoel-Gimbert I."/>
            <person name="Ruiz-Duenas F.J."/>
            <person name="Chevret D."/>
            <person name="Hainaut M."/>
            <person name="Lin J."/>
            <person name="Wang M."/>
            <person name="Pangilinan J."/>
            <person name="Lipzen A."/>
            <person name="Lesage-Meessen L."/>
            <person name="Navarro D."/>
            <person name="Riley R."/>
            <person name="Grigoriev I.V."/>
            <person name="Zhou S."/>
            <person name="Raouche S."/>
            <person name="Rosso M.N."/>
        </authorList>
    </citation>
    <scope>NUCLEOTIDE SEQUENCE [LARGE SCALE GENOMIC DNA]</scope>
    <source>
        <strain evidence="2 3">BRFM 1820</strain>
    </source>
</reference>
<dbReference type="Gene3D" id="3.80.10.10">
    <property type="entry name" value="Ribonuclease Inhibitor"/>
    <property type="match status" value="1"/>
</dbReference>
<dbReference type="Proteomes" id="UP000256964">
    <property type="component" value="Unassembled WGS sequence"/>
</dbReference>
<sequence>MLLTSNTLSALISSLVPTKEFQQLPPTEDGSLLLRPGPSQSKPTLETLNRDVFRLIALELYRTPSDLKPLSLCSRTIRNLASPVLFSRCRREWHLYPPPPHVCSFTRHLTYTGGRDFAAAHGYCKQLLERFPLLTAITFERIKSVSWAVLRVCLSHPRIVSVSFSDGATLAATDPLPIEEVAETSVTLSDFAYETGLWRSMRHWSDAKINPPCDLGMLVAREWECLAVLVMPMNQTLVHLSLSMGSAPILKMAELPWPKLRVLSIKGSYWTSEQVDSLPVLLGTLPELEELSIRICRGQTDREGRPPMLGRHSRPRSVLSGMHSLTVAYPDPDDAIFLIDTSHLRHLSLCDWPRHYNSPTLQHYCHAPFAYPILSSTECLSILQRMNMPELSSLELVYLASRAGADDDLLRHVASEFPKLAHLELHRYRADRDEEVNHVHIARLLSATRSLRAVRLNLDFHGDHGPYCGKYVVRKAWWDTFKGSLGWEIVNIMQDCPLLRCVELLYHGSPTATWVEFHPPRCAEPRFVLSYDKDHREPELMPVSWFHIYSTGPWSGDPEQDVTTIPSGEDTSESEDSTPPPENTS</sequence>
<evidence type="ECO:0000313" key="3">
    <source>
        <dbReference type="Proteomes" id="UP000256964"/>
    </source>
</evidence>
<evidence type="ECO:0000256" key="1">
    <source>
        <dbReference type="SAM" id="MobiDB-lite"/>
    </source>
</evidence>
<accession>A0A371DP10</accession>
<organism evidence="2 3">
    <name type="scientific">Lentinus brumalis</name>
    <dbReference type="NCBI Taxonomy" id="2498619"/>
    <lineage>
        <taxon>Eukaryota</taxon>
        <taxon>Fungi</taxon>
        <taxon>Dikarya</taxon>
        <taxon>Basidiomycota</taxon>
        <taxon>Agaricomycotina</taxon>
        <taxon>Agaricomycetes</taxon>
        <taxon>Polyporales</taxon>
        <taxon>Polyporaceae</taxon>
        <taxon>Lentinus</taxon>
    </lineage>
</organism>
<dbReference type="InterPro" id="IPR032675">
    <property type="entry name" value="LRR_dom_sf"/>
</dbReference>
<proteinExistence type="predicted"/>
<name>A0A371DP10_9APHY</name>
<evidence type="ECO:0000313" key="2">
    <source>
        <dbReference type="EMBL" id="RDX54266.1"/>
    </source>
</evidence>
<dbReference type="EMBL" id="KZ857385">
    <property type="protein sequence ID" value="RDX54266.1"/>
    <property type="molecule type" value="Genomic_DNA"/>
</dbReference>
<dbReference type="OrthoDB" id="3270220at2759"/>
<feature type="region of interest" description="Disordered" evidence="1">
    <location>
        <begin position="553"/>
        <end position="585"/>
    </location>
</feature>